<name>A0A1X7BQI3_9RHOB</name>
<evidence type="ECO:0000313" key="3">
    <source>
        <dbReference type="Proteomes" id="UP000193224"/>
    </source>
</evidence>
<dbReference type="Pfam" id="PF01636">
    <property type="entry name" value="APH"/>
    <property type="match status" value="1"/>
</dbReference>
<keyword evidence="2" id="KW-0808">Transferase</keyword>
<dbReference type="SUPFAM" id="SSF56112">
    <property type="entry name" value="Protein kinase-like (PK-like)"/>
    <property type="match status" value="1"/>
</dbReference>
<dbReference type="GO" id="GO:0016740">
    <property type="term" value="F:transferase activity"/>
    <property type="evidence" value="ECO:0007669"/>
    <property type="project" value="UniProtKB-KW"/>
</dbReference>
<dbReference type="RefSeq" id="WP_176237661.1">
    <property type="nucleotide sequence ID" value="NZ_FWXB01000005.1"/>
</dbReference>
<evidence type="ECO:0000259" key="1">
    <source>
        <dbReference type="Pfam" id="PF01636"/>
    </source>
</evidence>
<dbReference type="InterPro" id="IPR011009">
    <property type="entry name" value="Kinase-like_dom_sf"/>
</dbReference>
<evidence type="ECO:0000313" key="2">
    <source>
        <dbReference type="EMBL" id="SMC11882.1"/>
    </source>
</evidence>
<gene>
    <name evidence="2" type="ORF">ROA7745_01702</name>
</gene>
<feature type="domain" description="Aminoglycoside phosphotransferase" evidence="1">
    <location>
        <begin position="29"/>
        <end position="244"/>
    </location>
</feature>
<proteinExistence type="predicted"/>
<dbReference type="InterPro" id="IPR002575">
    <property type="entry name" value="Aminoglycoside_PTrfase"/>
</dbReference>
<reference evidence="2 3" key="1">
    <citation type="submission" date="2017-03" db="EMBL/GenBank/DDBJ databases">
        <authorList>
            <person name="Afonso C.L."/>
            <person name="Miller P.J."/>
            <person name="Scott M.A."/>
            <person name="Spackman E."/>
            <person name="Goraichik I."/>
            <person name="Dimitrov K.M."/>
            <person name="Suarez D.L."/>
            <person name="Swayne D.E."/>
        </authorList>
    </citation>
    <scope>NUCLEOTIDE SEQUENCE [LARGE SCALE GENOMIC DNA]</scope>
    <source>
        <strain evidence="2 3">CECT 7745</strain>
    </source>
</reference>
<sequence length="293" mass="31709">MQTTALRTYSDTLSPYLRDRGLLGHGAGWTALSGGRTNWLWRITQQRSDIVVKLFAGNTKNPLFPNDPASEMLALQHLGAQNIAPRLLDHFPTSAGYCIVYSHLPGNPWHTDVAEAAHMLYRLHQITPPAGLRHAADGSAELRKHSLSILDACPSQRADRIRALEPAGDVMASGQACFLHGDPVPANIVVTPGTMRLIDWQCPATGDPCEDLSVFLSPAMQLSYRGAVLGDDEISAFLAAYPDEATIARYGQLARWYHWRMAAYCLWKESRGEPNAAAAGAAELAALGAAVAA</sequence>
<dbReference type="Proteomes" id="UP000193224">
    <property type="component" value="Unassembled WGS sequence"/>
</dbReference>
<dbReference type="AlphaFoldDB" id="A0A1X7BQI3"/>
<organism evidence="2 3">
    <name type="scientific">Roseovarius aestuarii</name>
    <dbReference type="NCBI Taxonomy" id="475083"/>
    <lineage>
        <taxon>Bacteria</taxon>
        <taxon>Pseudomonadati</taxon>
        <taxon>Pseudomonadota</taxon>
        <taxon>Alphaproteobacteria</taxon>
        <taxon>Rhodobacterales</taxon>
        <taxon>Roseobacteraceae</taxon>
        <taxon>Roseovarius</taxon>
    </lineage>
</organism>
<dbReference type="Gene3D" id="3.90.1200.10">
    <property type="match status" value="1"/>
</dbReference>
<protein>
    <submittedName>
        <fullName evidence="2">Phosphotransferase enzyme family protein</fullName>
    </submittedName>
</protein>
<accession>A0A1X7BQI3</accession>
<keyword evidence="3" id="KW-1185">Reference proteome</keyword>
<dbReference type="EMBL" id="FWXB01000005">
    <property type="protein sequence ID" value="SMC11882.1"/>
    <property type="molecule type" value="Genomic_DNA"/>
</dbReference>